<evidence type="ECO:0000256" key="1">
    <source>
        <dbReference type="ARBA" id="ARBA00004141"/>
    </source>
</evidence>
<evidence type="ECO:0000256" key="3">
    <source>
        <dbReference type="ARBA" id="ARBA00022989"/>
    </source>
</evidence>
<dbReference type="Proteomes" id="UP000694888">
    <property type="component" value="Unplaced"/>
</dbReference>
<evidence type="ECO:0000256" key="2">
    <source>
        <dbReference type="ARBA" id="ARBA00022692"/>
    </source>
</evidence>
<feature type="transmembrane region" description="Helical" evidence="6">
    <location>
        <begin position="85"/>
        <end position="101"/>
    </location>
</feature>
<feature type="transmembrane region" description="Helical" evidence="6">
    <location>
        <begin position="12"/>
        <end position="32"/>
    </location>
</feature>
<reference evidence="9" key="1">
    <citation type="submission" date="2025-08" db="UniProtKB">
        <authorList>
            <consortium name="RefSeq"/>
        </authorList>
    </citation>
    <scope>IDENTIFICATION</scope>
</reference>
<keyword evidence="8" id="KW-1185">Reference proteome</keyword>
<keyword evidence="4 5" id="KW-0472">Membrane</keyword>
<dbReference type="InterPro" id="IPR050846">
    <property type="entry name" value="TLCD"/>
</dbReference>
<dbReference type="PANTHER" id="PTHR13439">
    <property type="entry name" value="CT120 PROTEIN"/>
    <property type="match status" value="1"/>
</dbReference>
<organism evidence="8 9">
    <name type="scientific">Aplysia californica</name>
    <name type="common">California sea hare</name>
    <dbReference type="NCBI Taxonomy" id="6500"/>
    <lineage>
        <taxon>Eukaryota</taxon>
        <taxon>Metazoa</taxon>
        <taxon>Spiralia</taxon>
        <taxon>Lophotrochozoa</taxon>
        <taxon>Mollusca</taxon>
        <taxon>Gastropoda</taxon>
        <taxon>Heterobranchia</taxon>
        <taxon>Euthyneura</taxon>
        <taxon>Tectipleura</taxon>
        <taxon>Aplysiida</taxon>
        <taxon>Aplysioidea</taxon>
        <taxon>Aplysiidae</taxon>
        <taxon>Aplysia</taxon>
    </lineage>
</organism>
<proteinExistence type="predicted"/>
<keyword evidence="2 5" id="KW-0812">Transmembrane</keyword>
<dbReference type="PANTHER" id="PTHR13439:SF7">
    <property type="entry name" value="PROTEIN CLN8"/>
    <property type="match status" value="1"/>
</dbReference>
<feature type="transmembrane region" description="Helical" evidence="6">
    <location>
        <begin position="182"/>
        <end position="202"/>
    </location>
</feature>
<dbReference type="GeneID" id="101850483"/>
<feature type="transmembrane region" description="Helical" evidence="6">
    <location>
        <begin position="107"/>
        <end position="129"/>
    </location>
</feature>
<evidence type="ECO:0000256" key="5">
    <source>
        <dbReference type="PROSITE-ProRule" id="PRU00205"/>
    </source>
</evidence>
<dbReference type="RefSeq" id="XP_005099986.1">
    <property type="nucleotide sequence ID" value="XM_005099929.1"/>
</dbReference>
<dbReference type="InterPro" id="IPR006634">
    <property type="entry name" value="TLC-dom"/>
</dbReference>
<protein>
    <submittedName>
        <fullName evidence="9">Uncharacterized protein LOC101850483</fullName>
    </submittedName>
</protein>
<evidence type="ECO:0000259" key="7">
    <source>
        <dbReference type="PROSITE" id="PS50922"/>
    </source>
</evidence>
<dbReference type="Pfam" id="PF03798">
    <property type="entry name" value="TRAM_LAG1_CLN8"/>
    <property type="match status" value="1"/>
</dbReference>
<comment type="subcellular location">
    <subcellularLocation>
        <location evidence="1">Membrane</location>
        <topology evidence="1">Multi-pass membrane protein</topology>
    </subcellularLocation>
</comment>
<accession>A0ABM0JRP2</accession>
<keyword evidence="3 6" id="KW-1133">Transmembrane helix</keyword>
<name>A0ABM0JRP2_APLCA</name>
<dbReference type="PROSITE" id="PS50922">
    <property type="entry name" value="TLC"/>
    <property type="match status" value="1"/>
</dbReference>
<evidence type="ECO:0000313" key="8">
    <source>
        <dbReference type="Proteomes" id="UP000694888"/>
    </source>
</evidence>
<evidence type="ECO:0000256" key="6">
    <source>
        <dbReference type="SAM" id="Phobius"/>
    </source>
</evidence>
<feature type="domain" description="TLC" evidence="7">
    <location>
        <begin position="12"/>
        <end position="214"/>
    </location>
</feature>
<feature type="transmembrane region" description="Helical" evidence="6">
    <location>
        <begin position="52"/>
        <end position="78"/>
    </location>
</feature>
<gene>
    <name evidence="9" type="primary">LOC101850483</name>
</gene>
<sequence>MRIKGNAIKNVALSTILWSRAVYGVYISVFSFNTLLQYSENSSDVISGNPSSATLVVLVTWAFYITDTLAIFVVGTIFNVMNMSMLIHHLIIFFCSSLMLLHDKGHYFMAVFLAVEVILPFLAIAFTIQKSKVASTSFGRVFEFMFLHGMHMRHGLEIHLWYMTFKYRDRVIAEWPVDLLVSWIILLAIMTFYLGPLWMFGFGKRFYSDIKRVNARKTD</sequence>
<evidence type="ECO:0000256" key="4">
    <source>
        <dbReference type="ARBA" id="ARBA00023136"/>
    </source>
</evidence>
<evidence type="ECO:0000313" key="9">
    <source>
        <dbReference type="RefSeq" id="XP_005099986.1"/>
    </source>
</evidence>